<feature type="transmembrane region" description="Helical" evidence="6">
    <location>
        <begin position="77"/>
        <end position="99"/>
    </location>
</feature>
<evidence type="ECO:0000256" key="3">
    <source>
        <dbReference type="ARBA" id="ARBA00022989"/>
    </source>
</evidence>
<dbReference type="OrthoDB" id="5378633at2759"/>
<keyword evidence="4 6" id="KW-0472">Membrane</keyword>
<evidence type="ECO:0000256" key="2">
    <source>
        <dbReference type="ARBA" id="ARBA00022692"/>
    </source>
</evidence>
<feature type="domain" description="Rhodopsin" evidence="7">
    <location>
        <begin position="4"/>
        <end position="134"/>
    </location>
</feature>
<proteinExistence type="inferred from homology"/>
<comment type="subcellular location">
    <subcellularLocation>
        <location evidence="1">Membrane</location>
        <topology evidence="1">Multi-pass membrane protein</topology>
    </subcellularLocation>
</comment>
<keyword evidence="2 6" id="KW-0812">Transmembrane</keyword>
<evidence type="ECO:0000313" key="8">
    <source>
        <dbReference type="EMBL" id="KAF2235205.1"/>
    </source>
</evidence>
<comment type="similarity">
    <text evidence="5">Belongs to the SAT4 family.</text>
</comment>
<dbReference type="EMBL" id="ML991793">
    <property type="protein sequence ID" value="KAF2235205.1"/>
    <property type="molecule type" value="Genomic_DNA"/>
</dbReference>
<dbReference type="PANTHER" id="PTHR33048">
    <property type="entry name" value="PTH11-LIKE INTEGRAL MEMBRANE PROTEIN (AFU_ORTHOLOGUE AFUA_5G11245)"/>
    <property type="match status" value="1"/>
</dbReference>
<evidence type="ECO:0000256" key="6">
    <source>
        <dbReference type="SAM" id="Phobius"/>
    </source>
</evidence>
<dbReference type="InterPro" id="IPR049326">
    <property type="entry name" value="Rhodopsin_dom_fungi"/>
</dbReference>
<organism evidence="8 9">
    <name type="scientific">Viridothelium virens</name>
    <name type="common">Speckled blister lichen</name>
    <name type="synonym">Trypethelium virens</name>
    <dbReference type="NCBI Taxonomy" id="1048519"/>
    <lineage>
        <taxon>Eukaryota</taxon>
        <taxon>Fungi</taxon>
        <taxon>Dikarya</taxon>
        <taxon>Ascomycota</taxon>
        <taxon>Pezizomycotina</taxon>
        <taxon>Dothideomycetes</taxon>
        <taxon>Dothideomycetes incertae sedis</taxon>
        <taxon>Trypetheliales</taxon>
        <taxon>Trypetheliaceae</taxon>
        <taxon>Viridothelium</taxon>
    </lineage>
</organism>
<dbReference type="Pfam" id="PF20684">
    <property type="entry name" value="Fung_rhodopsin"/>
    <property type="match status" value="1"/>
</dbReference>
<keyword evidence="3 6" id="KW-1133">Transmembrane helix</keyword>
<dbReference type="Proteomes" id="UP000800092">
    <property type="component" value="Unassembled WGS sequence"/>
</dbReference>
<keyword evidence="9" id="KW-1185">Reference proteome</keyword>
<evidence type="ECO:0000313" key="9">
    <source>
        <dbReference type="Proteomes" id="UP000800092"/>
    </source>
</evidence>
<evidence type="ECO:0000256" key="1">
    <source>
        <dbReference type="ARBA" id="ARBA00004141"/>
    </source>
</evidence>
<gene>
    <name evidence="8" type="ORF">EV356DRAFT_130913</name>
</gene>
<accession>A0A6A6HAT5</accession>
<dbReference type="AlphaFoldDB" id="A0A6A6HAT5"/>
<evidence type="ECO:0000256" key="5">
    <source>
        <dbReference type="ARBA" id="ARBA00038359"/>
    </source>
</evidence>
<dbReference type="InterPro" id="IPR052337">
    <property type="entry name" value="SAT4-like"/>
</dbReference>
<dbReference type="PANTHER" id="PTHR33048:SF47">
    <property type="entry name" value="INTEGRAL MEMBRANE PROTEIN-RELATED"/>
    <property type="match status" value="1"/>
</dbReference>
<evidence type="ECO:0000256" key="4">
    <source>
        <dbReference type="ARBA" id="ARBA00023136"/>
    </source>
</evidence>
<reference evidence="8" key="1">
    <citation type="journal article" date="2020" name="Stud. Mycol.">
        <title>101 Dothideomycetes genomes: a test case for predicting lifestyles and emergence of pathogens.</title>
        <authorList>
            <person name="Haridas S."/>
            <person name="Albert R."/>
            <person name="Binder M."/>
            <person name="Bloem J."/>
            <person name="Labutti K."/>
            <person name="Salamov A."/>
            <person name="Andreopoulos B."/>
            <person name="Baker S."/>
            <person name="Barry K."/>
            <person name="Bills G."/>
            <person name="Bluhm B."/>
            <person name="Cannon C."/>
            <person name="Castanera R."/>
            <person name="Culley D."/>
            <person name="Daum C."/>
            <person name="Ezra D."/>
            <person name="Gonzalez J."/>
            <person name="Henrissat B."/>
            <person name="Kuo A."/>
            <person name="Liang C."/>
            <person name="Lipzen A."/>
            <person name="Lutzoni F."/>
            <person name="Magnuson J."/>
            <person name="Mondo S."/>
            <person name="Nolan M."/>
            <person name="Ohm R."/>
            <person name="Pangilinan J."/>
            <person name="Park H.-J."/>
            <person name="Ramirez L."/>
            <person name="Alfaro M."/>
            <person name="Sun H."/>
            <person name="Tritt A."/>
            <person name="Yoshinaga Y."/>
            <person name="Zwiers L.-H."/>
            <person name="Turgeon B."/>
            <person name="Goodwin S."/>
            <person name="Spatafora J."/>
            <person name="Crous P."/>
            <person name="Grigoriev I."/>
        </authorList>
    </citation>
    <scope>NUCLEOTIDE SEQUENCE</scope>
    <source>
        <strain evidence="8">Tuck. ex Michener</strain>
    </source>
</reference>
<protein>
    <recommendedName>
        <fullName evidence="7">Rhodopsin domain-containing protein</fullName>
    </recommendedName>
</protein>
<feature type="transmembrane region" description="Helical" evidence="6">
    <location>
        <begin position="35"/>
        <end position="56"/>
    </location>
</feature>
<name>A0A6A6HAT5_VIRVR</name>
<evidence type="ECO:0000259" key="7">
    <source>
        <dbReference type="Pfam" id="PF20684"/>
    </source>
</evidence>
<dbReference type="GO" id="GO:0016020">
    <property type="term" value="C:membrane"/>
    <property type="evidence" value="ECO:0007669"/>
    <property type="project" value="UniProtKB-SubCell"/>
</dbReference>
<sequence length="162" mass="17913">MLSAAMTDVDIVWALLCSPTEKAWKPLMPGSCIDLLSFVWGQAIPSIFLDICLLLLPLRPLWKLQMPISNKLALTGIFGVALFAIACSIIRLAIVISHFGHDVTYQWVPGILWSVAELDVCFICSCLPVMKPMFVCLSNRRQTACSSSLVEQGSTYLEHNRG</sequence>